<comment type="caution">
    <text evidence="6">The sequence shown here is derived from an EMBL/GenBank/DDBJ whole genome shotgun (WGS) entry which is preliminary data.</text>
</comment>
<evidence type="ECO:0000256" key="2">
    <source>
        <dbReference type="ARBA" id="ARBA00023125"/>
    </source>
</evidence>
<dbReference type="GO" id="GO:0000976">
    <property type="term" value="F:transcription cis-regulatory region binding"/>
    <property type="evidence" value="ECO:0007669"/>
    <property type="project" value="TreeGrafter"/>
</dbReference>
<sequence length="222" mass="23760">MSSRPPHGTVRPGGRTSRTRTAVLDAASAILEEGGYSALTMRALTDRSGVHVSTIRRRWHTVEAVVAEVLKEMSETLPVPDTGDLRSDLRELALAIAGFHADAGNRNLIEGMVAAAVHDEPAAEVLRDSFLGWTGQATEIVHRAVARGQVPPDTDATEVIDSLSAAFCYRLMVMRRPIDARLTETSAEAAYWSAASGAFGRSDAFGRSGAFSREAAQEPGRS</sequence>
<dbReference type="InterPro" id="IPR036271">
    <property type="entry name" value="Tet_transcr_reg_TetR-rel_C_sf"/>
</dbReference>
<dbReference type="InterPro" id="IPR011075">
    <property type="entry name" value="TetR_C"/>
</dbReference>
<protein>
    <submittedName>
        <fullName evidence="6">TetR/AcrR family transcriptional regulator</fullName>
    </submittedName>
</protein>
<proteinExistence type="predicted"/>
<keyword evidence="2 4" id="KW-0238">DNA-binding</keyword>
<dbReference type="InterPro" id="IPR009057">
    <property type="entry name" value="Homeodomain-like_sf"/>
</dbReference>
<dbReference type="GO" id="GO:0003700">
    <property type="term" value="F:DNA-binding transcription factor activity"/>
    <property type="evidence" value="ECO:0007669"/>
    <property type="project" value="TreeGrafter"/>
</dbReference>
<dbReference type="InterPro" id="IPR001647">
    <property type="entry name" value="HTH_TetR"/>
</dbReference>
<evidence type="ECO:0000256" key="1">
    <source>
        <dbReference type="ARBA" id="ARBA00023015"/>
    </source>
</evidence>
<dbReference type="Gene3D" id="1.10.10.60">
    <property type="entry name" value="Homeodomain-like"/>
    <property type="match status" value="1"/>
</dbReference>
<dbReference type="RefSeq" id="WP_136739038.1">
    <property type="nucleotide sequence ID" value="NZ_SUMB01000002.1"/>
</dbReference>
<evidence type="ECO:0000256" key="3">
    <source>
        <dbReference type="ARBA" id="ARBA00023163"/>
    </source>
</evidence>
<dbReference type="Pfam" id="PF00440">
    <property type="entry name" value="TetR_N"/>
    <property type="match status" value="1"/>
</dbReference>
<evidence type="ECO:0000313" key="7">
    <source>
        <dbReference type="Proteomes" id="UP000308697"/>
    </source>
</evidence>
<dbReference type="Pfam" id="PF16859">
    <property type="entry name" value="TetR_C_11"/>
    <property type="match status" value="1"/>
</dbReference>
<dbReference type="Proteomes" id="UP000308697">
    <property type="component" value="Unassembled WGS sequence"/>
</dbReference>
<evidence type="ECO:0000256" key="4">
    <source>
        <dbReference type="PROSITE-ProRule" id="PRU00335"/>
    </source>
</evidence>
<keyword evidence="1" id="KW-0805">Transcription regulation</keyword>
<dbReference type="SUPFAM" id="SSF48498">
    <property type="entry name" value="Tetracyclin repressor-like, C-terminal domain"/>
    <property type="match status" value="1"/>
</dbReference>
<dbReference type="OrthoDB" id="9796019at2"/>
<evidence type="ECO:0000313" key="6">
    <source>
        <dbReference type="EMBL" id="TJZ57420.1"/>
    </source>
</evidence>
<organism evidence="6 7">
    <name type="scientific">Streptomyces piniterrae</name>
    <dbReference type="NCBI Taxonomy" id="2571125"/>
    <lineage>
        <taxon>Bacteria</taxon>
        <taxon>Bacillati</taxon>
        <taxon>Actinomycetota</taxon>
        <taxon>Actinomycetes</taxon>
        <taxon>Kitasatosporales</taxon>
        <taxon>Streptomycetaceae</taxon>
        <taxon>Streptomyces</taxon>
    </lineage>
</organism>
<dbReference type="SUPFAM" id="SSF46689">
    <property type="entry name" value="Homeodomain-like"/>
    <property type="match status" value="1"/>
</dbReference>
<dbReference type="AlphaFoldDB" id="A0A4U0NSI4"/>
<feature type="DNA-binding region" description="H-T-H motif" evidence="4">
    <location>
        <begin position="40"/>
        <end position="59"/>
    </location>
</feature>
<keyword evidence="7" id="KW-1185">Reference proteome</keyword>
<feature type="domain" description="HTH tetR-type" evidence="5">
    <location>
        <begin position="17"/>
        <end position="77"/>
    </location>
</feature>
<name>A0A4U0NSI4_9ACTN</name>
<dbReference type="Gene3D" id="1.10.357.10">
    <property type="entry name" value="Tetracycline Repressor, domain 2"/>
    <property type="match status" value="1"/>
</dbReference>
<accession>A0A4U0NSI4</accession>
<evidence type="ECO:0000259" key="5">
    <source>
        <dbReference type="PROSITE" id="PS50977"/>
    </source>
</evidence>
<gene>
    <name evidence="6" type="ORF">FCH28_08375</name>
</gene>
<dbReference type="InterPro" id="IPR050109">
    <property type="entry name" value="HTH-type_TetR-like_transc_reg"/>
</dbReference>
<reference evidence="6 7" key="1">
    <citation type="submission" date="2019-04" db="EMBL/GenBank/DDBJ databases">
        <title>Streptomyces piniterrae sp. nov., a heliquinomycin-producing actinomycete isolated from rhizosphere soil of Pinus yunnanensis.</title>
        <authorList>
            <person name="Zhuang X."/>
            <person name="Zhao J."/>
        </authorList>
    </citation>
    <scope>NUCLEOTIDE SEQUENCE [LARGE SCALE GENOMIC DNA]</scope>
    <source>
        <strain evidence="7">jys28</strain>
    </source>
</reference>
<keyword evidence="3" id="KW-0804">Transcription</keyword>
<dbReference type="PROSITE" id="PS50977">
    <property type="entry name" value="HTH_TETR_2"/>
    <property type="match status" value="1"/>
</dbReference>
<dbReference type="EMBL" id="SUMB01000002">
    <property type="protein sequence ID" value="TJZ57420.1"/>
    <property type="molecule type" value="Genomic_DNA"/>
</dbReference>
<dbReference type="PANTHER" id="PTHR30055:SF148">
    <property type="entry name" value="TETR-FAMILY TRANSCRIPTIONAL REGULATOR"/>
    <property type="match status" value="1"/>
</dbReference>
<dbReference type="PANTHER" id="PTHR30055">
    <property type="entry name" value="HTH-TYPE TRANSCRIPTIONAL REGULATOR RUTR"/>
    <property type="match status" value="1"/>
</dbReference>